<evidence type="ECO:0000256" key="1">
    <source>
        <dbReference type="SAM" id="MobiDB-lite"/>
    </source>
</evidence>
<feature type="compositionally biased region" description="Polar residues" evidence="1">
    <location>
        <begin position="240"/>
        <end position="249"/>
    </location>
</feature>
<name>A0A1F7HJB3_9BACT</name>
<evidence type="ECO:0000313" key="4">
    <source>
        <dbReference type="Proteomes" id="UP000178098"/>
    </source>
</evidence>
<feature type="region of interest" description="Disordered" evidence="1">
    <location>
        <begin position="174"/>
        <end position="200"/>
    </location>
</feature>
<evidence type="ECO:0000259" key="2">
    <source>
        <dbReference type="Pfam" id="PF01464"/>
    </source>
</evidence>
<feature type="domain" description="Transglycosylase SLT" evidence="2">
    <location>
        <begin position="355"/>
        <end position="404"/>
    </location>
</feature>
<feature type="region of interest" description="Disordered" evidence="1">
    <location>
        <begin position="310"/>
        <end position="334"/>
    </location>
</feature>
<comment type="caution">
    <text evidence="3">The sequence shown here is derived from an EMBL/GenBank/DDBJ whole genome shotgun (WGS) entry which is preliminary data.</text>
</comment>
<dbReference type="Gene3D" id="1.10.530.10">
    <property type="match status" value="1"/>
</dbReference>
<dbReference type="Pfam" id="PF01464">
    <property type="entry name" value="SLT"/>
    <property type="match status" value="1"/>
</dbReference>
<proteinExistence type="predicted"/>
<gene>
    <name evidence="3" type="ORF">A3D08_03525</name>
</gene>
<dbReference type="SUPFAM" id="SSF53955">
    <property type="entry name" value="Lysozyme-like"/>
    <property type="match status" value="1"/>
</dbReference>
<sequence length="499" mass="54107">MSRVEGWTYKVAGAAFAISTALGGHPDSHTVYAQSVAGSAACTTFSGEIVPIRETDSHSKMTCLGVLTTPLGSLVSIFRNLGSARSDKHLVVIEQDMQGTQRSRSIISLTYPNYALPDTLTFLDYAGNKFSCSLDPILSVYGNCALVEQVQGPEPTSTLYPTRTPTAPPTAIPTSTLPPHAEVPSIAPPESFIPGSQPEPNYEASTPAMCYDSWGTRVKLGEKRAGTDDCIAVNPDTPERGSTTYTYQTEPGPDGKTAIIEVVRQSNGKIYFNIPPRQARTAVRRSSFQSLLEGMQALLPFFRHSDARVVAQTQQQSSQDSTPSSAVSYPSKDQLPKGVLSQKVISWYDTVQTIAVTLNYDPRTHLVFIQIESKGNPKALSPAGAMGLVQIMPGTWDDIKNTIIMQSWLLNAAKQAGVDPYTANPWKPKDNIFFSAVYLIAYCRLPEGAIPVNDVQGYTEMVAWAAKRYHDGPASHGISPKGQEYMAGIRNLLPRLAGQ</sequence>
<dbReference type="InterPro" id="IPR023346">
    <property type="entry name" value="Lysozyme-like_dom_sf"/>
</dbReference>
<organism evidence="3 4">
    <name type="scientific">Candidatus Roizmanbacteria bacterium RIFCSPHIGHO2_02_FULL_43_11</name>
    <dbReference type="NCBI Taxonomy" id="1802043"/>
    <lineage>
        <taxon>Bacteria</taxon>
        <taxon>Candidatus Roizmaniibacteriota</taxon>
    </lineage>
</organism>
<dbReference type="EMBL" id="MFZT01000028">
    <property type="protein sequence ID" value="OGK31173.1"/>
    <property type="molecule type" value="Genomic_DNA"/>
</dbReference>
<feature type="region of interest" description="Disordered" evidence="1">
    <location>
        <begin position="233"/>
        <end position="253"/>
    </location>
</feature>
<feature type="compositionally biased region" description="Low complexity" evidence="1">
    <location>
        <begin position="312"/>
        <end position="325"/>
    </location>
</feature>
<accession>A0A1F7HJB3</accession>
<dbReference type="Proteomes" id="UP000178098">
    <property type="component" value="Unassembled WGS sequence"/>
</dbReference>
<dbReference type="AlphaFoldDB" id="A0A1F7HJB3"/>
<reference evidence="3 4" key="1">
    <citation type="journal article" date="2016" name="Nat. Commun.">
        <title>Thousands of microbial genomes shed light on interconnected biogeochemical processes in an aquifer system.</title>
        <authorList>
            <person name="Anantharaman K."/>
            <person name="Brown C.T."/>
            <person name="Hug L.A."/>
            <person name="Sharon I."/>
            <person name="Castelle C.J."/>
            <person name="Probst A.J."/>
            <person name="Thomas B.C."/>
            <person name="Singh A."/>
            <person name="Wilkins M.J."/>
            <person name="Karaoz U."/>
            <person name="Brodie E.L."/>
            <person name="Williams K.H."/>
            <person name="Hubbard S.S."/>
            <person name="Banfield J.F."/>
        </authorList>
    </citation>
    <scope>NUCLEOTIDE SEQUENCE [LARGE SCALE GENOMIC DNA]</scope>
</reference>
<protein>
    <recommendedName>
        <fullName evidence="2">Transglycosylase SLT domain-containing protein</fullName>
    </recommendedName>
</protein>
<evidence type="ECO:0000313" key="3">
    <source>
        <dbReference type="EMBL" id="OGK31173.1"/>
    </source>
</evidence>
<dbReference type="InterPro" id="IPR008258">
    <property type="entry name" value="Transglycosylase_SLT_dom_1"/>
</dbReference>